<gene>
    <name evidence="13" type="ORF">PMEA_00031995</name>
</gene>
<dbReference type="InterPro" id="IPR001258">
    <property type="entry name" value="NHL_repeat"/>
</dbReference>
<feature type="repeat" description="NHL" evidence="9">
    <location>
        <begin position="659"/>
        <end position="702"/>
    </location>
</feature>
<evidence type="ECO:0000256" key="1">
    <source>
        <dbReference type="ARBA" id="ARBA00008518"/>
    </source>
</evidence>
<feature type="repeat" description="NHL" evidence="9">
    <location>
        <begin position="523"/>
        <end position="566"/>
    </location>
</feature>
<evidence type="ECO:0000256" key="7">
    <source>
        <dbReference type="PROSITE-ProRule" id="PRU00024"/>
    </source>
</evidence>
<feature type="domain" description="B box-type" evidence="12">
    <location>
        <begin position="93"/>
        <end position="140"/>
    </location>
</feature>
<dbReference type="InterPro" id="IPR013783">
    <property type="entry name" value="Ig-like_fold"/>
</dbReference>
<dbReference type="Pfam" id="PF00643">
    <property type="entry name" value="zf-B_box"/>
    <property type="match status" value="2"/>
</dbReference>
<comment type="caution">
    <text evidence="13">The sequence shown here is derived from an EMBL/GenBank/DDBJ whole genome shotgun (WGS) entry which is preliminary data.</text>
</comment>
<dbReference type="GO" id="GO:0003723">
    <property type="term" value="F:RNA binding"/>
    <property type="evidence" value="ECO:0007669"/>
    <property type="project" value="UniProtKB-KW"/>
</dbReference>
<dbReference type="Gene3D" id="2.120.10.30">
    <property type="entry name" value="TolB, C-terminal domain"/>
    <property type="match status" value="3"/>
</dbReference>
<dbReference type="PROSITE" id="PS50089">
    <property type="entry name" value="ZF_RING_2"/>
    <property type="match status" value="2"/>
</dbReference>
<feature type="coiled-coil region" evidence="10">
    <location>
        <begin position="887"/>
        <end position="946"/>
    </location>
</feature>
<proteinExistence type="inferred from homology"/>
<feature type="repeat" description="NHL" evidence="9">
    <location>
        <begin position="1216"/>
        <end position="1259"/>
    </location>
</feature>
<dbReference type="GO" id="GO:0008270">
    <property type="term" value="F:zinc ion binding"/>
    <property type="evidence" value="ECO:0007669"/>
    <property type="project" value="UniProtKB-KW"/>
</dbReference>
<feature type="repeat" description="Filamin" evidence="8">
    <location>
        <begin position="365"/>
        <end position="465"/>
    </location>
</feature>
<dbReference type="InterPro" id="IPR017868">
    <property type="entry name" value="Filamin/ABP280_repeat-like"/>
</dbReference>
<sequence>MDIKTVLQDLREEVSCPLCTSIYTDPKQLQCLHNFCLQCLKQWHGTSRGQDTIKCPKCQALNKLPESGDLKDLPTSFYLNGLIDVFAIKECKKSRVPCGNCENKSSKTSYCFQCCIFFCKECVIGHNSMQINKDHRVLALKDFKEKDFEDVIKRPMYCSKQWHEKEELKYFCKNCTTAACQSCSLIDHAGHALVHLDEEAEKQKMEMKSLIETKMSDLQKKLNILGQLDKDYAKVIQRGEDLKREVQEFVDNLLETVEAKKQAIFEAVERETRKSLEIIMGQKTEFERQIELIESSLEKANKLMIRSTNAEVVRLIKSLKTIFQRDDREQRVVHPLNKPPLPAFVKNQELLNSFEGEGIGSLRVRHQTKASQSVTVGKGLEEETANHIAQFTLITRDAEGRQCYNEHDHVTVEIMDEQGRECMTEVQINDNKDGLYQISCSPRDLERFKVTVKVNGEHVENGPFTKIEKRFQFKAVSSFGEEGSSVGKCSSPWGVAVNSRDEIAVTDFNNHRVQIFDKNGNYLKSFGREGDKVGGFKYPIGIAFHNNGNILVVDHGNHRIRIYNETGQYVSSFGEKGIRDSQLNSPMGLSVDSDGNIIVADTGNKIIKVFSSNGTFLMKIGGQGAFTCPIHCVQYKTYLIVSDQNEHCIKVYDRNGNFKYKFGKRGGGDGELNHPAFLSVNKSGHLMVCDANNNRVQEFEPNGRFFKVSCPVCTNIYTDPKQLQCLHSFCLQCLKQWHRTSHGGDTIRCPKCQALNKVPESGDMKDLPTSFYLNGLIDVLAIKECKNSQVPCGNCNKKSSETFYCFQCCTFFCQECVIGHNIMRSNKDHRVLALKDFQERDFEDVMKRPMYCSKQRHEKEELKYFCTNCTTAACQSCVLISHVGHAIVHLDEEAEKQKIQMKSLIETKKSDLQARINIVRQLDEDYEKMIQREEDLKREIQEFVDNLFATVEAKKQAIYEAVERETRKSLEIIAGRKTEIERQIDLIESSLEKADKLMIRSTNAEVVRLMKSLETIFQRNDQNQLVDLDLKKPPSSAFVENQKLLNTIEAEEIGSLRVVHDTKASQSSVAEGKGLEEGIVNHIAQFTLTARDAEGRYCHNEDDHVTMEIMDEQGRECMTEVQIEDNKNGLYQISCSPRGRFKVTVKVNGQHVQNSPFTLIGKRYQFRAVSSFGEEGSSVGLFSFPWGIAVNARDEIAVTDFNNHRVQIFNKNGNYLRSFGREGDKAGEFKYPTGLAFHDNGNILVVDQWNHRIQIFSGEGQYVGSFGGKGNLDSQLNFPRGLSVDSDGNIIVADTDNKVIKIFSPDGTFLMKIGGQGAFTFPVHCVQYGTYLIVSDQNEHCIKVYDRNGNFQYKFGEHGEGDGEFNRPKCLSMNKTGLLMVCDSYNYRIQVFELNGKFLSNFGTRGGNLGELSCPMSLAVLASGEIVVADMVNNRIQIFE</sequence>
<evidence type="ECO:0000259" key="11">
    <source>
        <dbReference type="PROSITE" id="PS50089"/>
    </source>
</evidence>
<feature type="domain" description="B box-type" evidence="12">
    <location>
        <begin position="847"/>
        <end position="890"/>
    </location>
</feature>
<dbReference type="SMART" id="SM00336">
    <property type="entry name" value="BBOX"/>
    <property type="match status" value="4"/>
</dbReference>
<dbReference type="EMBL" id="CALNXJ010000072">
    <property type="protein sequence ID" value="CAH3159524.1"/>
    <property type="molecule type" value="Genomic_DNA"/>
</dbReference>
<protein>
    <recommendedName>
        <fullName evidence="15">E3 ubiquitin-protein ligase TRIM71</fullName>
    </recommendedName>
</protein>
<dbReference type="Pfam" id="PF01436">
    <property type="entry name" value="NHL"/>
    <property type="match status" value="8"/>
</dbReference>
<dbReference type="GO" id="GO:0000209">
    <property type="term" value="P:protein polyubiquitination"/>
    <property type="evidence" value="ECO:0007669"/>
    <property type="project" value="TreeGrafter"/>
</dbReference>
<dbReference type="Gene3D" id="3.30.40.10">
    <property type="entry name" value="Zinc/RING finger domain, C3HC4 (zinc finger)"/>
    <property type="match status" value="2"/>
</dbReference>
<dbReference type="Gene3D" id="2.60.40.10">
    <property type="entry name" value="Immunoglobulins"/>
    <property type="match status" value="2"/>
</dbReference>
<dbReference type="InterPro" id="IPR014756">
    <property type="entry name" value="Ig_E-set"/>
</dbReference>
<dbReference type="InterPro" id="IPR011042">
    <property type="entry name" value="6-blade_b-propeller_TolB-like"/>
</dbReference>
<dbReference type="PANTHER" id="PTHR24104:SF57">
    <property type="entry name" value="BEE-MILK PROTEIN"/>
    <property type="match status" value="1"/>
</dbReference>
<keyword evidence="3" id="KW-0479">Metal-binding</keyword>
<dbReference type="SMART" id="SM00184">
    <property type="entry name" value="RING"/>
    <property type="match status" value="2"/>
</dbReference>
<dbReference type="PANTHER" id="PTHR24104">
    <property type="entry name" value="E3 UBIQUITIN-PROTEIN LIGASE NHLRC1-RELATED"/>
    <property type="match status" value="1"/>
</dbReference>
<evidence type="ECO:0000256" key="10">
    <source>
        <dbReference type="SAM" id="Coils"/>
    </source>
</evidence>
<evidence type="ECO:0000256" key="9">
    <source>
        <dbReference type="PROSITE-ProRule" id="PRU00504"/>
    </source>
</evidence>
<keyword evidence="10" id="KW-0175">Coiled coil</keyword>
<feature type="repeat" description="Filamin" evidence="8">
    <location>
        <begin position="1060"/>
        <end position="1161"/>
    </location>
</feature>
<evidence type="ECO:0000259" key="12">
    <source>
        <dbReference type="PROSITE" id="PS50119"/>
    </source>
</evidence>
<dbReference type="InterPro" id="IPR017907">
    <property type="entry name" value="Znf_RING_CS"/>
</dbReference>
<dbReference type="Pfam" id="PF13445">
    <property type="entry name" value="zf-RING_UBOX"/>
    <property type="match status" value="2"/>
</dbReference>
<organism evidence="13 14">
    <name type="scientific">Pocillopora meandrina</name>
    <dbReference type="NCBI Taxonomy" id="46732"/>
    <lineage>
        <taxon>Eukaryota</taxon>
        <taxon>Metazoa</taxon>
        <taxon>Cnidaria</taxon>
        <taxon>Anthozoa</taxon>
        <taxon>Hexacorallia</taxon>
        <taxon>Scleractinia</taxon>
        <taxon>Astrocoeniina</taxon>
        <taxon>Pocilloporidae</taxon>
        <taxon>Pocillopora</taxon>
    </lineage>
</organism>
<feature type="repeat" description="NHL" evidence="9">
    <location>
        <begin position="1263"/>
        <end position="1306"/>
    </location>
</feature>
<dbReference type="SUPFAM" id="SSF57850">
    <property type="entry name" value="RING/U-box"/>
    <property type="match status" value="2"/>
</dbReference>
<feature type="repeat" description="NHL" evidence="9">
    <location>
        <begin position="476"/>
        <end position="519"/>
    </location>
</feature>
<evidence type="ECO:0000256" key="2">
    <source>
        <dbReference type="ARBA" id="ARBA00022553"/>
    </source>
</evidence>
<dbReference type="InterPro" id="IPR000315">
    <property type="entry name" value="Znf_B-box"/>
</dbReference>
<feature type="domain" description="B box-type" evidence="12">
    <location>
        <begin position="787"/>
        <end position="834"/>
    </location>
</feature>
<name>A0AAU9XXE8_9CNID</name>
<feature type="domain" description="RING-type" evidence="11">
    <location>
        <begin position="16"/>
        <end position="59"/>
    </location>
</feature>
<keyword evidence="14" id="KW-1185">Reference proteome</keyword>
<keyword evidence="6" id="KW-0862">Zinc</keyword>
<dbReference type="SUPFAM" id="SSF81296">
    <property type="entry name" value="E set domains"/>
    <property type="match status" value="2"/>
</dbReference>
<reference evidence="13 14" key="1">
    <citation type="submission" date="2022-05" db="EMBL/GenBank/DDBJ databases">
        <authorList>
            <consortium name="Genoscope - CEA"/>
            <person name="William W."/>
        </authorList>
    </citation>
    <scope>NUCLEOTIDE SEQUENCE [LARGE SCALE GENOMIC DNA]</scope>
</reference>
<dbReference type="GO" id="GO:0000932">
    <property type="term" value="C:P-body"/>
    <property type="evidence" value="ECO:0007669"/>
    <property type="project" value="UniProtKB-SubCell"/>
</dbReference>
<feature type="repeat" description="NHL" evidence="9">
    <location>
        <begin position="1169"/>
        <end position="1212"/>
    </location>
</feature>
<feature type="repeat" description="NHL" evidence="9">
    <location>
        <begin position="570"/>
        <end position="613"/>
    </location>
</feature>
<evidence type="ECO:0000256" key="8">
    <source>
        <dbReference type="PROSITE-ProRule" id="PRU00087"/>
    </source>
</evidence>
<dbReference type="SMART" id="SM00557">
    <property type="entry name" value="IG_FLMN"/>
    <property type="match status" value="2"/>
</dbReference>
<dbReference type="SUPFAM" id="SSF57845">
    <property type="entry name" value="B-box zinc-binding domain"/>
    <property type="match status" value="2"/>
</dbReference>
<keyword evidence="2" id="KW-0597">Phosphoprotein</keyword>
<evidence type="ECO:0008006" key="15">
    <source>
        <dbReference type="Google" id="ProtNLM"/>
    </source>
</evidence>
<accession>A0AAU9XXE8</accession>
<evidence type="ECO:0000313" key="13">
    <source>
        <dbReference type="EMBL" id="CAH3159524.1"/>
    </source>
</evidence>
<dbReference type="GO" id="GO:0043161">
    <property type="term" value="P:proteasome-mediated ubiquitin-dependent protein catabolic process"/>
    <property type="evidence" value="ECO:0007669"/>
    <property type="project" value="TreeGrafter"/>
</dbReference>
<feature type="repeat" description="NHL" evidence="9">
    <location>
        <begin position="1352"/>
        <end position="1395"/>
    </location>
</feature>
<dbReference type="GO" id="GO:0061630">
    <property type="term" value="F:ubiquitin protein ligase activity"/>
    <property type="evidence" value="ECO:0007669"/>
    <property type="project" value="TreeGrafter"/>
</dbReference>
<dbReference type="Pfam" id="PF00630">
    <property type="entry name" value="Filamin"/>
    <property type="match status" value="2"/>
</dbReference>
<dbReference type="PROSITE" id="PS50194">
    <property type="entry name" value="FILAMIN_REPEAT"/>
    <property type="match status" value="2"/>
</dbReference>
<feature type="domain" description="RING-type" evidence="11">
    <location>
        <begin position="710"/>
        <end position="753"/>
    </location>
</feature>
<dbReference type="InterPro" id="IPR001841">
    <property type="entry name" value="Znf_RING"/>
</dbReference>
<dbReference type="InterPro" id="IPR013083">
    <property type="entry name" value="Znf_RING/FYVE/PHD"/>
</dbReference>
<dbReference type="CDD" id="cd19757">
    <property type="entry name" value="Bbox1"/>
    <property type="match status" value="1"/>
</dbReference>
<dbReference type="Proteomes" id="UP001159428">
    <property type="component" value="Unassembled WGS sequence"/>
</dbReference>
<evidence type="ECO:0000313" key="14">
    <source>
        <dbReference type="Proteomes" id="UP001159428"/>
    </source>
</evidence>
<keyword evidence="5 7" id="KW-0863">Zinc-finger</keyword>
<dbReference type="InterPro" id="IPR001298">
    <property type="entry name" value="Filamin/ABP280_rpt"/>
</dbReference>
<evidence type="ECO:0000256" key="6">
    <source>
        <dbReference type="ARBA" id="ARBA00022833"/>
    </source>
</evidence>
<keyword evidence="4" id="KW-0677">Repeat</keyword>
<dbReference type="InterPro" id="IPR050952">
    <property type="entry name" value="TRIM-NHL_E3_ligases"/>
</dbReference>
<evidence type="ECO:0000256" key="3">
    <source>
        <dbReference type="ARBA" id="ARBA00022723"/>
    </source>
</evidence>
<evidence type="ECO:0000256" key="4">
    <source>
        <dbReference type="ARBA" id="ARBA00022737"/>
    </source>
</evidence>
<dbReference type="PROSITE" id="PS00518">
    <property type="entry name" value="ZF_RING_1"/>
    <property type="match status" value="2"/>
</dbReference>
<dbReference type="SUPFAM" id="SSF101898">
    <property type="entry name" value="NHL repeat"/>
    <property type="match status" value="2"/>
</dbReference>
<dbReference type="InterPro" id="IPR027370">
    <property type="entry name" value="Znf-RING_euk"/>
</dbReference>
<dbReference type="Gene3D" id="3.30.160.60">
    <property type="entry name" value="Classic Zinc Finger"/>
    <property type="match status" value="2"/>
</dbReference>
<comment type="similarity">
    <text evidence="1">Belongs to the TRIM/RBCC family.</text>
</comment>
<feature type="repeat" description="NHL" evidence="9">
    <location>
        <begin position="1399"/>
        <end position="1440"/>
    </location>
</feature>
<feature type="domain" description="B box-type" evidence="12">
    <location>
        <begin position="153"/>
        <end position="196"/>
    </location>
</feature>
<dbReference type="PROSITE" id="PS51125">
    <property type="entry name" value="NHL"/>
    <property type="match status" value="9"/>
</dbReference>
<dbReference type="PROSITE" id="PS50119">
    <property type="entry name" value="ZF_BBOX"/>
    <property type="match status" value="4"/>
</dbReference>
<evidence type="ECO:0000256" key="5">
    <source>
        <dbReference type="ARBA" id="ARBA00022771"/>
    </source>
</evidence>